<dbReference type="GO" id="GO:0016020">
    <property type="term" value="C:membrane"/>
    <property type="evidence" value="ECO:0007669"/>
    <property type="project" value="InterPro"/>
</dbReference>
<dbReference type="Proteomes" id="UP001165085">
    <property type="component" value="Unassembled WGS sequence"/>
</dbReference>
<keyword evidence="6" id="KW-1185">Reference proteome</keyword>
<evidence type="ECO:0000256" key="2">
    <source>
        <dbReference type="SAM" id="MobiDB-lite"/>
    </source>
</evidence>
<keyword evidence="3" id="KW-0472">Membrane</keyword>
<name>A0A9W7ELQ8_9STRA</name>
<dbReference type="PANTHER" id="PTHR46967">
    <property type="entry name" value="INSULIN-LIKE GROWTH FACTOR BINDING PROTEIN,N-TERMINAL"/>
    <property type="match status" value="1"/>
</dbReference>
<gene>
    <name evidence="5" type="ORF">TrST_g12473</name>
</gene>
<feature type="compositionally biased region" description="Basic and acidic residues" evidence="2">
    <location>
        <begin position="1461"/>
        <end position="1470"/>
    </location>
</feature>
<keyword evidence="1" id="KW-0175">Coiled coil</keyword>
<evidence type="ECO:0000259" key="4">
    <source>
        <dbReference type="PROSITE" id="PS50287"/>
    </source>
</evidence>
<evidence type="ECO:0000313" key="6">
    <source>
        <dbReference type="Proteomes" id="UP001165085"/>
    </source>
</evidence>
<dbReference type="OrthoDB" id="199841at2759"/>
<dbReference type="InterPro" id="IPR009030">
    <property type="entry name" value="Growth_fac_rcpt_cys_sf"/>
</dbReference>
<feature type="compositionally biased region" description="Acidic residues" evidence="2">
    <location>
        <begin position="1471"/>
        <end position="1482"/>
    </location>
</feature>
<feature type="domain" description="SRCR" evidence="4">
    <location>
        <begin position="221"/>
        <end position="365"/>
    </location>
</feature>
<keyword evidence="3" id="KW-0812">Transmembrane</keyword>
<feature type="transmembrane region" description="Helical" evidence="3">
    <location>
        <begin position="1242"/>
        <end position="1262"/>
    </location>
</feature>
<evidence type="ECO:0000256" key="1">
    <source>
        <dbReference type="SAM" id="Coils"/>
    </source>
</evidence>
<evidence type="ECO:0000256" key="3">
    <source>
        <dbReference type="SAM" id="Phobius"/>
    </source>
</evidence>
<proteinExistence type="predicted"/>
<dbReference type="SUPFAM" id="SSF50978">
    <property type="entry name" value="WD40 repeat-like"/>
    <property type="match status" value="1"/>
</dbReference>
<dbReference type="Gene3D" id="2.10.50.10">
    <property type="entry name" value="Tumor Necrosis Factor Receptor, subunit A, domain 2"/>
    <property type="match status" value="2"/>
</dbReference>
<reference evidence="6" key="1">
    <citation type="journal article" date="2023" name="Commun. Biol.">
        <title>Genome analysis of Parmales, the sister group of diatoms, reveals the evolutionary specialization of diatoms from phago-mixotrophs to photoautotrophs.</title>
        <authorList>
            <person name="Ban H."/>
            <person name="Sato S."/>
            <person name="Yoshikawa S."/>
            <person name="Yamada K."/>
            <person name="Nakamura Y."/>
            <person name="Ichinomiya M."/>
            <person name="Sato N."/>
            <person name="Blanc-Mathieu R."/>
            <person name="Endo H."/>
            <person name="Kuwata A."/>
            <person name="Ogata H."/>
        </authorList>
    </citation>
    <scope>NUCLEOTIDE SEQUENCE [LARGE SCALE GENOMIC DNA]</scope>
    <source>
        <strain evidence="6">NIES 3701</strain>
    </source>
</reference>
<feature type="region of interest" description="Disordered" evidence="2">
    <location>
        <begin position="1442"/>
        <end position="1491"/>
    </location>
</feature>
<feature type="transmembrane region" description="Helical" evidence="3">
    <location>
        <begin position="1063"/>
        <end position="1082"/>
    </location>
</feature>
<organism evidence="5 6">
    <name type="scientific">Triparma strigata</name>
    <dbReference type="NCBI Taxonomy" id="1606541"/>
    <lineage>
        <taxon>Eukaryota</taxon>
        <taxon>Sar</taxon>
        <taxon>Stramenopiles</taxon>
        <taxon>Ochrophyta</taxon>
        <taxon>Bolidophyceae</taxon>
        <taxon>Parmales</taxon>
        <taxon>Triparmaceae</taxon>
        <taxon>Triparma</taxon>
    </lineage>
</organism>
<keyword evidence="3" id="KW-1133">Transmembrane helix</keyword>
<dbReference type="EMBL" id="BRXY01000268">
    <property type="protein sequence ID" value="GMH82430.1"/>
    <property type="molecule type" value="Genomic_DNA"/>
</dbReference>
<dbReference type="SMART" id="SM01411">
    <property type="entry name" value="Ephrin_rec_like"/>
    <property type="match status" value="3"/>
</dbReference>
<accession>A0A9W7ELQ8</accession>
<evidence type="ECO:0000313" key="5">
    <source>
        <dbReference type="EMBL" id="GMH82430.1"/>
    </source>
</evidence>
<dbReference type="SUPFAM" id="SSF57184">
    <property type="entry name" value="Growth factor receptor domain"/>
    <property type="match status" value="1"/>
</dbReference>
<dbReference type="InterPro" id="IPR036322">
    <property type="entry name" value="WD40_repeat_dom_sf"/>
</dbReference>
<feature type="transmembrane region" description="Helical" evidence="3">
    <location>
        <begin position="1139"/>
        <end position="1157"/>
    </location>
</feature>
<sequence>MLCLISQIVGASNFSHLSSKQCENWQSSTSGNSYPDEYPGVACRFQIRQGCEDCVSGKYNVIGGGSCSDCGVGKYSSSGASSCTSCQSGKIAASAGSSSCSSCPSGKVSSADFTECVCAPGSQPDGSGGCEECAAGKASATASNDACSDCEAGTFTESTGSSTCLKCPSTSYSSPGSTECSSCPGELVQAEGGDKCACDLGSQPLLVIPTGSLEYSSASTIRLSEGSSSVQAPSFQEDGTICGRLEVKNPEPSSPTYGAWGAVSGKYIGISSTFFSSPISGATAVVLCEQLAQELGYFSDHQSAEPLNYDDDRVIAGYLDPVITKLDCDSTVSEIGDCDYSSSTTSSSSYTVPSENDYDVGVKCKLLEASESETCEVCVPGKVSSSKTNELCTDCPKDHYNPSYGATSCETCVAPGALQVHGPEGSSSNSMCFSDSSLWSNFYIAAGTLFKINDDLDTFTEESNGNWYPRSISFITRDTFLAMDNGGNVYEYSSDSMTRIGTFASTNTQTITSVLCLGHLDLVAVGAKDSIYFFSLEDGMGGGNLGISSSDKSVSFQNPRRFVIGDFEDELLILSNYGDYDKITRKCVPGTSCSSGREGVLISDPTGKITFFDVAVLKERGVILVTIYSTVDYTYSIRSCPLSGSEMDIVADCSQFENKRPTSMDNQFHVDSTDTDWIPYYVEVDISKKIVYVLGHVRLWAVDFDGNLINSLDTADGASGFAFRPHEAFQVSRIQPPAIASKAGTVIELPLDVNDHRNISLLEDFDFLEVSNKITVRAEGYIQTVQDGLIAKIDVDGVVEHSGTSLTAKLDINSAGVWTVHISGESGRVQVEFSNSPFILTVEPEVTDASKTEVLDFTSDIVAGEKFVGHFKLYDIYQNPTNWAGDRLYSEPAGDLVKSDGVWEYSSKQALTTSGTYTIEMSLGSDQDHINGSPFQYTVKADVPEISKCADSVKDMKKDFFSSGSAFTGAMELSATPRDQYSNLVLDAVGFEAHMRLISGGISGEATIVALTAVDQYKAEVPVAENSESVIEVGIKYNDEFLDGSPKLITIKPEPGSFVGADIAKLSIGFLAGLGLTLFIAYEARRRGENVIEFFSYIVKGLFMTLVEFIMGLADIVSDILSAFLIWTTTFDSITKNVRIVYAVCALFGFGPSMYMLKEIMQRVQLELNYHDNRAKSKEILKEHSKLTGSLTDATGVIIVSDLTKQDLLNLMRSSMKHHGKELNDKLHTSTGRAKVFMSKMCVLFLEDILMFIMNVYILSFLQNPDNEDYEEFQRSSLRPTLELSILISVASISSKAINLKHILMVVNVQKSDAADALDSLQKMETTLPQLEAEEKEWDIERLRIALAILVGTTRTDIKLKWDDKHDNGGSRYNSMANRGSFFERGGSQLGGGVGPRETLIQSLRTKGVGELFIKTLQTKHRTRRKGEEVGGGGAKVMPLIEVAAGEGGGVNEENEESEERGEKEERGEREENEGGEGEGDEETRGPDLIQ</sequence>
<feature type="transmembrane region" description="Helical" evidence="3">
    <location>
        <begin position="1102"/>
        <end position="1127"/>
    </location>
</feature>
<protein>
    <recommendedName>
        <fullName evidence="4">SRCR domain-containing protein</fullName>
    </recommendedName>
</protein>
<dbReference type="PANTHER" id="PTHR46967:SF2">
    <property type="entry name" value="SUSHI, VON WILLEBRAND FACTOR TYPE A, EGF AND PENTRAXIN DOMAIN-CONTAINING PROTEIN 1-LIKE"/>
    <property type="match status" value="1"/>
</dbReference>
<dbReference type="PROSITE" id="PS50287">
    <property type="entry name" value="SRCR_2"/>
    <property type="match status" value="1"/>
</dbReference>
<comment type="caution">
    <text evidence="5">The sequence shown here is derived from an EMBL/GenBank/DDBJ whole genome shotgun (WGS) entry which is preliminary data.</text>
</comment>
<dbReference type="InterPro" id="IPR001190">
    <property type="entry name" value="SRCR"/>
</dbReference>
<feature type="coiled-coil region" evidence="1">
    <location>
        <begin position="1314"/>
        <end position="1341"/>
    </location>
</feature>